<dbReference type="AlphaFoldDB" id="A0A645E9S7"/>
<organism evidence="2">
    <name type="scientific">bioreactor metagenome</name>
    <dbReference type="NCBI Taxonomy" id="1076179"/>
    <lineage>
        <taxon>unclassified sequences</taxon>
        <taxon>metagenomes</taxon>
        <taxon>ecological metagenomes</taxon>
    </lineage>
</organism>
<accession>A0A645E9S7</accession>
<protein>
    <recommendedName>
        <fullName evidence="1">Recombinase domain-containing protein</fullName>
    </recommendedName>
</protein>
<feature type="domain" description="Recombinase" evidence="1">
    <location>
        <begin position="65"/>
        <end position="191"/>
    </location>
</feature>
<dbReference type="SUPFAM" id="SSF53041">
    <property type="entry name" value="Resolvase-like"/>
    <property type="match status" value="1"/>
</dbReference>
<dbReference type="EMBL" id="VSSQ01044343">
    <property type="protein sequence ID" value="MPM98159.1"/>
    <property type="molecule type" value="Genomic_DNA"/>
</dbReference>
<dbReference type="Pfam" id="PF00239">
    <property type="entry name" value="Resolvase"/>
    <property type="match status" value="1"/>
</dbReference>
<evidence type="ECO:0000259" key="1">
    <source>
        <dbReference type="PROSITE" id="PS51737"/>
    </source>
</evidence>
<proteinExistence type="predicted"/>
<dbReference type="InterPro" id="IPR011109">
    <property type="entry name" value="DNA_bind_recombinase_dom"/>
</dbReference>
<dbReference type="Pfam" id="PF07508">
    <property type="entry name" value="Recombinase"/>
    <property type="match status" value="1"/>
</dbReference>
<evidence type="ECO:0000313" key="2">
    <source>
        <dbReference type="EMBL" id="MPM98159.1"/>
    </source>
</evidence>
<dbReference type="Gene3D" id="3.40.50.1390">
    <property type="entry name" value="Resolvase, N-terminal catalytic domain"/>
    <property type="match status" value="1"/>
</dbReference>
<gene>
    <name evidence="2" type="ORF">SDC9_145342</name>
</gene>
<dbReference type="InterPro" id="IPR025827">
    <property type="entry name" value="Zn_ribbon_recom_dom"/>
</dbReference>
<name>A0A645E9S7_9ZZZZ</name>
<dbReference type="InterPro" id="IPR038109">
    <property type="entry name" value="DNA_bind_recomb_sf"/>
</dbReference>
<dbReference type="GO" id="GO:0003677">
    <property type="term" value="F:DNA binding"/>
    <property type="evidence" value="ECO:0007669"/>
    <property type="project" value="InterPro"/>
</dbReference>
<dbReference type="PANTHER" id="PTHR30461:SF23">
    <property type="entry name" value="DNA RECOMBINASE-RELATED"/>
    <property type="match status" value="1"/>
</dbReference>
<dbReference type="PROSITE" id="PS51737">
    <property type="entry name" value="RECOMBINASE_DNA_BIND"/>
    <property type="match status" value="1"/>
</dbReference>
<dbReference type="InterPro" id="IPR006119">
    <property type="entry name" value="Resolv_N"/>
</dbReference>
<comment type="caution">
    <text evidence="2">The sequence shown here is derived from an EMBL/GenBank/DDBJ whole genome shotgun (WGS) entry which is preliminary data.</text>
</comment>
<dbReference type="Gene3D" id="3.90.1750.20">
    <property type="entry name" value="Putative Large Serine Recombinase, Chain B, Domain 2"/>
    <property type="match status" value="1"/>
</dbReference>
<dbReference type="InterPro" id="IPR036162">
    <property type="entry name" value="Resolvase-like_N_sf"/>
</dbReference>
<dbReference type="PANTHER" id="PTHR30461">
    <property type="entry name" value="DNA-INVERTASE FROM LAMBDOID PROPHAGE"/>
    <property type="match status" value="1"/>
</dbReference>
<dbReference type="InterPro" id="IPR050639">
    <property type="entry name" value="SSR_resolvase"/>
</dbReference>
<reference evidence="2" key="1">
    <citation type="submission" date="2019-08" db="EMBL/GenBank/DDBJ databases">
        <authorList>
            <person name="Kucharzyk K."/>
            <person name="Murdoch R.W."/>
            <person name="Higgins S."/>
            <person name="Loffler F."/>
        </authorList>
    </citation>
    <scope>NUCLEOTIDE SEQUENCE</scope>
</reference>
<dbReference type="Pfam" id="PF13408">
    <property type="entry name" value="Zn_ribbon_recom"/>
    <property type="match status" value="1"/>
</dbReference>
<dbReference type="GO" id="GO:0000150">
    <property type="term" value="F:DNA strand exchange activity"/>
    <property type="evidence" value="ECO:0007669"/>
    <property type="project" value="InterPro"/>
</dbReference>
<sequence>MLKAKGVEVYFEKDGLWTFDPSAELTITILSSIAQEESRNLSQNVTWGQRARFAAGKVSMPYKNFLGYDRGEDGTPIVNEQQAALVRQIYAMFIDGKTPSGIAKALTSQSIPTPGGKRVWQPSVIESILTNEKYKGDALLGKTFCTDYLTKRMKKNEGEVPQYYVQGSHPPIVGTELFDHVQEEMKRRKERGNIPSTSCFAGRIVCGDCGSIYGSKVWHSNSKYRRVIWQCNGKFKGGEKCSTPHLYEKDIQRIFLDFVNSLIMDRAEITGGLKEAMMAITNNTALEKERDTLQEECEVVM</sequence>